<evidence type="ECO:0008006" key="4">
    <source>
        <dbReference type="Google" id="ProtNLM"/>
    </source>
</evidence>
<evidence type="ECO:0000313" key="2">
    <source>
        <dbReference type="EMBL" id="OOP73825.1"/>
    </source>
</evidence>
<evidence type="ECO:0000256" key="1">
    <source>
        <dbReference type="SAM" id="Phobius"/>
    </source>
</evidence>
<evidence type="ECO:0000313" key="3">
    <source>
        <dbReference type="Proteomes" id="UP000190959"/>
    </source>
</evidence>
<dbReference type="EMBL" id="MWMH01000002">
    <property type="protein sequence ID" value="OOP73825.1"/>
    <property type="molecule type" value="Genomic_DNA"/>
</dbReference>
<comment type="caution">
    <text evidence="2">The sequence shown here is derived from an EMBL/GenBank/DDBJ whole genome shotgun (WGS) entry which is preliminary data.</text>
</comment>
<gene>
    <name evidence="2" type="ORF">CBEIBR21_04820</name>
</gene>
<dbReference type="PANTHER" id="PTHR34614:SF2">
    <property type="entry name" value="TRANSPOSASE IS4-LIKE DOMAIN-CONTAINING PROTEIN"/>
    <property type="match status" value="1"/>
</dbReference>
<reference evidence="2 3" key="1">
    <citation type="submission" date="2017-02" db="EMBL/GenBank/DDBJ databases">
        <title>Genome sequence of Clostridium beijerinckii Br21.</title>
        <authorList>
            <person name="Fonseca B.C."/>
            <person name="Guazzaroni M.E."/>
            <person name="Riano-Pachon D.M."/>
            <person name="Reginatto V."/>
        </authorList>
    </citation>
    <scope>NUCLEOTIDE SEQUENCE [LARGE SCALE GENOMIC DNA]</scope>
    <source>
        <strain evidence="2 3">Br21</strain>
    </source>
</reference>
<organism evidence="2 3">
    <name type="scientific">Clostridium beijerinckii</name>
    <name type="common">Clostridium MP</name>
    <dbReference type="NCBI Taxonomy" id="1520"/>
    <lineage>
        <taxon>Bacteria</taxon>
        <taxon>Bacillati</taxon>
        <taxon>Bacillota</taxon>
        <taxon>Clostridia</taxon>
        <taxon>Eubacteriales</taxon>
        <taxon>Clostridiaceae</taxon>
        <taxon>Clostridium</taxon>
    </lineage>
</organism>
<sequence>MTAFATYGLSIKNINYDTTSKVMWGQYETEEGKIDEISIDYGYSKDKRNDKKQIKIGIGTANGIVVDAKVLSGNTDDKTYNNDAIDDVDEILKKSKTSKDSFYYVADSAFFTEENINKANGRDIKFITRAPETTNMSKIYIGKFFSERQLTKDVIFENAQGKKVKYQVLDYKSEYKGIPVKLAVCYSFTLEETKRKTISRHAEKEYAELEKKIKVFSKRSFACEADSQKEIEEFLKTKGKKLKYHSVNLNIEMNEKRKRKKADNKDSQKEYEYTINLEINREDSKIEAAIERECTFILASNDSDISCEEMLKEYKTQSSVEKKFQQLKAPEFIDDLFVKTPKRVEALTYMILIGLMILSVMEHVVRREMKKDNTIILGPGKIKMSKPSLKAIMGIFEYVPIQVIKVNNNCIRKFQKPLKDNQRQILNYLGLDESIFVGHAI</sequence>
<dbReference type="AlphaFoldDB" id="A0A1S9N8M5"/>
<keyword evidence="1" id="KW-1133">Transmembrane helix</keyword>
<keyword evidence="1" id="KW-0472">Membrane</keyword>
<dbReference type="PANTHER" id="PTHR34614">
    <property type="match status" value="1"/>
</dbReference>
<dbReference type="Proteomes" id="UP000190959">
    <property type="component" value="Unassembled WGS sequence"/>
</dbReference>
<dbReference type="NCBIfam" id="NF033559">
    <property type="entry name" value="transpos_IS1634"/>
    <property type="match status" value="1"/>
</dbReference>
<accession>A0A1S9N8M5</accession>
<name>A0A1S9N8M5_CLOBE</name>
<protein>
    <recommendedName>
        <fullName evidence="4">Transposase</fullName>
    </recommendedName>
</protein>
<proteinExistence type="predicted"/>
<dbReference type="InterPro" id="IPR047654">
    <property type="entry name" value="IS1634_transpos"/>
</dbReference>
<keyword evidence="1" id="KW-0812">Transmembrane</keyword>
<feature type="transmembrane region" description="Helical" evidence="1">
    <location>
        <begin position="346"/>
        <end position="365"/>
    </location>
</feature>